<organism evidence="1">
    <name type="scientific">marine metagenome</name>
    <dbReference type="NCBI Taxonomy" id="408172"/>
    <lineage>
        <taxon>unclassified sequences</taxon>
        <taxon>metagenomes</taxon>
        <taxon>ecological metagenomes</taxon>
    </lineage>
</organism>
<feature type="non-terminal residue" evidence="1">
    <location>
        <position position="1"/>
    </location>
</feature>
<name>A0A382TGJ0_9ZZZZ</name>
<accession>A0A382TGJ0</accession>
<evidence type="ECO:0000313" key="1">
    <source>
        <dbReference type="EMBL" id="SVD20541.1"/>
    </source>
</evidence>
<reference evidence="1" key="1">
    <citation type="submission" date="2018-05" db="EMBL/GenBank/DDBJ databases">
        <authorList>
            <person name="Lanie J.A."/>
            <person name="Ng W.-L."/>
            <person name="Kazmierczak K.M."/>
            <person name="Andrzejewski T.M."/>
            <person name="Davidsen T.M."/>
            <person name="Wayne K.J."/>
            <person name="Tettelin H."/>
            <person name="Glass J.I."/>
            <person name="Rusch D."/>
            <person name="Podicherti R."/>
            <person name="Tsui H.-C.T."/>
            <person name="Winkler M.E."/>
        </authorList>
    </citation>
    <scope>NUCLEOTIDE SEQUENCE</scope>
</reference>
<gene>
    <name evidence="1" type="ORF">METZ01_LOCUS373395</name>
</gene>
<sequence>PVQPKFRRNGSLCGYRRKMACGSMRHNDIAS</sequence>
<feature type="non-terminal residue" evidence="1">
    <location>
        <position position="31"/>
    </location>
</feature>
<protein>
    <submittedName>
        <fullName evidence="1">Uncharacterized protein</fullName>
    </submittedName>
</protein>
<dbReference type="AlphaFoldDB" id="A0A382TGJ0"/>
<proteinExistence type="predicted"/>
<dbReference type="EMBL" id="UINC01136029">
    <property type="protein sequence ID" value="SVD20541.1"/>
    <property type="molecule type" value="Genomic_DNA"/>
</dbReference>